<dbReference type="Pfam" id="PF12796">
    <property type="entry name" value="Ank_2"/>
    <property type="match status" value="1"/>
</dbReference>
<dbReference type="EC" id="2.3.1.225" evidence="8"/>
<evidence type="ECO:0000259" key="9">
    <source>
        <dbReference type="Pfam" id="PF01529"/>
    </source>
</evidence>
<evidence type="ECO:0000313" key="10">
    <source>
        <dbReference type="EMBL" id="CAD8858323.1"/>
    </source>
</evidence>
<keyword evidence="8" id="KW-0012">Acyltransferase</keyword>
<evidence type="ECO:0000256" key="7">
    <source>
        <dbReference type="PROSITE-ProRule" id="PRU00023"/>
    </source>
</evidence>
<feature type="transmembrane region" description="Helical" evidence="8">
    <location>
        <begin position="380"/>
        <end position="400"/>
    </location>
</feature>
<evidence type="ECO:0000256" key="1">
    <source>
        <dbReference type="ARBA" id="ARBA00004141"/>
    </source>
</evidence>
<evidence type="ECO:0000256" key="2">
    <source>
        <dbReference type="ARBA" id="ARBA00022692"/>
    </source>
</evidence>
<keyword evidence="8" id="KW-0808">Transferase</keyword>
<dbReference type="PROSITE" id="PS50088">
    <property type="entry name" value="ANK_REPEAT"/>
    <property type="match status" value="2"/>
</dbReference>
<dbReference type="GO" id="GO:0016020">
    <property type="term" value="C:membrane"/>
    <property type="evidence" value="ECO:0007669"/>
    <property type="project" value="UniProtKB-SubCell"/>
</dbReference>
<accession>A0A7S1AMA6</accession>
<dbReference type="SMART" id="SM00248">
    <property type="entry name" value="ANK"/>
    <property type="match status" value="4"/>
</dbReference>
<dbReference type="InterPro" id="IPR002110">
    <property type="entry name" value="Ankyrin_rpt"/>
</dbReference>
<comment type="domain">
    <text evidence="8">The DHHC domain is required for palmitoyltransferase activity.</text>
</comment>
<feature type="repeat" description="ANK" evidence="7">
    <location>
        <begin position="78"/>
        <end position="110"/>
    </location>
</feature>
<dbReference type="PANTHER" id="PTHR24166">
    <property type="entry name" value="ROLLING PEBBLES, ISOFORM B"/>
    <property type="match status" value="1"/>
</dbReference>
<evidence type="ECO:0000256" key="3">
    <source>
        <dbReference type="ARBA" id="ARBA00022737"/>
    </source>
</evidence>
<reference evidence="10" key="1">
    <citation type="submission" date="2021-01" db="EMBL/GenBank/DDBJ databases">
        <authorList>
            <person name="Corre E."/>
            <person name="Pelletier E."/>
            <person name="Niang G."/>
            <person name="Scheremetjew M."/>
            <person name="Finn R."/>
            <person name="Kale V."/>
            <person name="Holt S."/>
            <person name="Cochrane G."/>
            <person name="Meng A."/>
            <person name="Brown T."/>
            <person name="Cohen L."/>
        </authorList>
    </citation>
    <scope>NUCLEOTIDE SEQUENCE</scope>
</reference>
<comment type="subcellular location">
    <subcellularLocation>
        <location evidence="1">Membrane</location>
        <topology evidence="1">Multi-pass membrane protein</topology>
    </subcellularLocation>
</comment>
<dbReference type="AlphaFoldDB" id="A0A7S1AMA6"/>
<dbReference type="InterPro" id="IPR050889">
    <property type="entry name" value="Dendritic_Spine_Reg/Scaffold"/>
</dbReference>
<organism evidence="10">
    <name type="scientific">Noctiluca scintillans</name>
    <name type="common">Sea sparkle</name>
    <name type="synonym">Red tide dinoflagellate</name>
    <dbReference type="NCBI Taxonomy" id="2966"/>
    <lineage>
        <taxon>Eukaryota</taxon>
        <taxon>Sar</taxon>
        <taxon>Alveolata</taxon>
        <taxon>Dinophyceae</taxon>
        <taxon>Noctilucales</taxon>
        <taxon>Noctilucaceae</taxon>
        <taxon>Noctiluca</taxon>
    </lineage>
</organism>
<feature type="transmembrane region" description="Helical" evidence="8">
    <location>
        <begin position="208"/>
        <end position="228"/>
    </location>
</feature>
<dbReference type="SUPFAM" id="SSF48403">
    <property type="entry name" value="Ankyrin repeat"/>
    <property type="match status" value="1"/>
</dbReference>
<keyword evidence="6 8" id="KW-0472">Membrane</keyword>
<comment type="catalytic activity">
    <reaction evidence="8">
        <text>L-cysteinyl-[protein] + hexadecanoyl-CoA = S-hexadecanoyl-L-cysteinyl-[protein] + CoA</text>
        <dbReference type="Rhea" id="RHEA:36683"/>
        <dbReference type="Rhea" id="RHEA-COMP:10131"/>
        <dbReference type="Rhea" id="RHEA-COMP:11032"/>
        <dbReference type="ChEBI" id="CHEBI:29950"/>
        <dbReference type="ChEBI" id="CHEBI:57287"/>
        <dbReference type="ChEBI" id="CHEBI:57379"/>
        <dbReference type="ChEBI" id="CHEBI:74151"/>
        <dbReference type="EC" id="2.3.1.225"/>
    </reaction>
</comment>
<dbReference type="InterPro" id="IPR001594">
    <property type="entry name" value="Palmitoyltrfase_DHHC"/>
</dbReference>
<feature type="transmembrane region" description="Helical" evidence="8">
    <location>
        <begin position="349"/>
        <end position="374"/>
    </location>
</feature>
<dbReference type="InterPro" id="IPR036770">
    <property type="entry name" value="Ankyrin_rpt-contain_sf"/>
</dbReference>
<dbReference type="GO" id="GO:0019706">
    <property type="term" value="F:protein-cysteine S-palmitoyltransferase activity"/>
    <property type="evidence" value="ECO:0007669"/>
    <property type="project" value="UniProtKB-EC"/>
</dbReference>
<keyword evidence="5 7" id="KW-0040">ANK repeat</keyword>
<feature type="transmembrane region" description="Helical" evidence="8">
    <location>
        <begin position="240"/>
        <end position="260"/>
    </location>
</feature>
<proteinExistence type="inferred from homology"/>
<dbReference type="PROSITE" id="PS50297">
    <property type="entry name" value="ANK_REP_REGION"/>
    <property type="match status" value="1"/>
</dbReference>
<dbReference type="EMBL" id="HBFQ01045936">
    <property type="protein sequence ID" value="CAD8858323.1"/>
    <property type="molecule type" value="Transcribed_RNA"/>
</dbReference>
<name>A0A7S1AMA6_NOCSC</name>
<comment type="similarity">
    <text evidence="8">Belongs to the DHHC palmitoyltransferase family.</text>
</comment>
<feature type="domain" description="Palmitoyltransferase DHHC" evidence="9">
    <location>
        <begin position="311"/>
        <end position="420"/>
    </location>
</feature>
<evidence type="ECO:0000256" key="6">
    <source>
        <dbReference type="ARBA" id="ARBA00023136"/>
    </source>
</evidence>
<dbReference type="PANTHER" id="PTHR24166:SF48">
    <property type="entry name" value="PROTEIN VAPYRIN"/>
    <property type="match status" value="1"/>
</dbReference>
<evidence type="ECO:0000256" key="8">
    <source>
        <dbReference type="RuleBase" id="RU079119"/>
    </source>
</evidence>
<evidence type="ECO:0000256" key="5">
    <source>
        <dbReference type="ARBA" id="ARBA00023043"/>
    </source>
</evidence>
<keyword evidence="4 8" id="KW-1133">Transmembrane helix</keyword>
<dbReference type="PROSITE" id="PS50216">
    <property type="entry name" value="DHHC"/>
    <property type="match status" value="1"/>
</dbReference>
<evidence type="ECO:0000256" key="4">
    <source>
        <dbReference type="ARBA" id="ARBA00022989"/>
    </source>
</evidence>
<dbReference type="Pfam" id="PF01529">
    <property type="entry name" value="DHHC"/>
    <property type="match status" value="1"/>
</dbReference>
<dbReference type="Gene3D" id="1.25.40.20">
    <property type="entry name" value="Ankyrin repeat-containing domain"/>
    <property type="match status" value="1"/>
</dbReference>
<sequence>MEAVLLQRRFWGMLPVHTAAAHNALRAMDYLLSLPDASINVQDTSGRTPLMHAIAAHRPEAVTWLVRRGADSTLLDDAGQTASHWAALFGFASMLALLANLGVDIEVPDRDGRSPLAFAALHNQLEVVECIVLTIGCSEETRQAACADVQPGVAAFWIRRCLEQRVGSHDVAPGESAWCGPIVGCCGLPLASRCFRGPEQTQVEPMQLSVVSGFLALLAEAVVVVLSLTRPPSLISQCELALSVVSVFFTLVASACWFLAACGPPGSIDPTQPALKLKYDSALARAAAVTAADAGKRGVNWWDETGTIIHQLRIVGPERSRYCTATRRCIPVFDHYCVFLRAPVGRDNFAAFFATLVLVIIALTCLLCAAIFELTSWRRFWPVSVLVILYFGPFVCMWSGRIAGDLLQMMGGLTSYELIQMKRQCPAHLVDKKTGEFSNPYNKGFVQNLRARLCPRREAGSENMC</sequence>
<protein>
    <recommendedName>
        <fullName evidence="8">Palmitoyltransferase</fullName>
        <ecNumber evidence="8">2.3.1.225</ecNumber>
    </recommendedName>
</protein>
<keyword evidence="2 8" id="KW-0812">Transmembrane</keyword>
<gene>
    <name evidence="10" type="ORF">NSCI0253_LOCUS32676</name>
</gene>
<feature type="repeat" description="ANK" evidence="7">
    <location>
        <begin position="45"/>
        <end position="77"/>
    </location>
</feature>
<keyword evidence="3" id="KW-0677">Repeat</keyword>